<dbReference type="InterPro" id="IPR012677">
    <property type="entry name" value="Nucleotide-bd_a/b_plait_sf"/>
</dbReference>
<dbReference type="CDD" id="cd12324">
    <property type="entry name" value="RRM_RBM8"/>
    <property type="match status" value="1"/>
</dbReference>
<dbReference type="InterPro" id="IPR008111">
    <property type="entry name" value="RNA-bd_8"/>
</dbReference>
<dbReference type="Gene3D" id="3.30.70.330">
    <property type="match status" value="1"/>
</dbReference>
<evidence type="ECO:0000256" key="4">
    <source>
        <dbReference type="ARBA" id="ARBA00022884"/>
    </source>
</evidence>
<dbReference type="GO" id="GO:0006396">
    <property type="term" value="P:RNA processing"/>
    <property type="evidence" value="ECO:0007669"/>
    <property type="project" value="InterPro"/>
</dbReference>
<reference evidence="9 10" key="1">
    <citation type="submission" date="2018-02" db="EMBL/GenBank/DDBJ databases">
        <title>The genomes of Aspergillus section Nigri reveals drivers in fungal speciation.</title>
        <authorList>
            <consortium name="DOE Joint Genome Institute"/>
            <person name="Vesth T.C."/>
            <person name="Nybo J."/>
            <person name="Theobald S."/>
            <person name="Brandl J."/>
            <person name="Frisvad J.C."/>
            <person name="Nielsen K.F."/>
            <person name="Lyhne E.K."/>
            <person name="Kogle M.E."/>
            <person name="Kuo A."/>
            <person name="Riley R."/>
            <person name="Clum A."/>
            <person name="Nolan M."/>
            <person name="Lipzen A."/>
            <person name="Salamov A."/>
            <person name="Henrissat B."/>
            <person name="Wiebenga A."/>
            <person name="De vries R.P."/>
            <person name="Grigoriev I.V."/>
            <person name="Mortensen U.H."/>
            <person name="Andersen M.R."/>
            <person name="Baker S.E."/>
        </authorList>
    </citation>
    <scope>NUCLEOTIDE SEQUENCE [LARGE SCALE GENOMIC DNA]</scope>
    <source>
        <strain evidence="9 10">CBS 114.80</strain>
    </source>
</reference>
<dbReference type="InterPro" id="IPR033744">
    <property type="entry name" value="RRM_RBM8"/>
</dbReference>
<evidence type="ECO:0000256" key="6">
    <source>
        <dbReference type="PROSITE-ProRule" id="PRU00176"/>
    </source>
</evidence>
<sequence length="231" mass="25224">MAFMTHEFAEIEYGTRLGPVTECRRELRKIIASLGRRTASPAIGPPRTTTSKLSPPSAYSYYSDIAIMSTEMEVDPPVVQQEEEEEAPAQSSNGSHDPRTQAGAVAVRSIEGWIVIVTNIHEEASEEDVTDLFAEYGEIKNFSLNLDRRTGYVKGYALIEYSTLPEASDAIKALNGSKLLDQTISVDFAFVRPPPSNKGKGGGQRGGRGGGRNRSRSRERSRSPGADDARD</sequence>
<dbReference type="PROSITE" id="PS50102">
    <property type="entry name" value="RRM"/>
    <property type="match status" value="1"/>
</dbReference>
<evidence type="ECO:0000313" key="9">
    <source>
        <dbReference type="EMBL" id="PYI26919.1"/>
    </source>
</evidence>
<keyword evidence="3" id="KW-0963">Cytoplasm</keyword>
<keyword evidence="10" id="KW-1185">Reference proteome</keyword>
<feature type="domain" description="RRM" evidence="8">
    <location>
        <begin position="113"/>
        <end position="191"/>
    </location>
</feature>
<evidence type="ECO:0000313" key="10">
    <source>
        <dbReference type="Proteomes" id="UP000248817"/>
    </source>
</evidence>
<feature type="compositionally biased region" description="Gly residues" evidence="7">
    <location>
        <begin position="199"/>
        <end position="210"/>
    </location>
</feature>
<dbReference type="InterPro" id="IPR035979">
    <property type="entry name" value="RBD_domain_sf"/>
</dbReference>
<dbReference type="SUPFAM" id="SSF54928">
    <property type="entry name" value="RNA-binding domain, RBD"/>
    <property type="match status" value="1"/>
</dbReference>
<dbReference type="GO" id="GO:0005737">
    <property type="term" value="C:cytoplasm"/>
    <property type="evidence" value="ECO:0007669"/>
    <property type="project" value="UniProtKB-SubCell"/>
</dbReference>
<evidence type="ECO:0000259" key="8">
    <source>
        <dbReference type="PROSITE" id="PS50102"/>
    </source>
</evidence>
<dbReference type="Proteomes" id="UP000248817">
    <property type="component" value="Unassembled WGS sequence"/>
</dbReference>
<keyword evidence="4 6" id="KW-0694">RNA-binding</keyword>
<accession>A0A2V5HRA3</accession>
<dbReference type="FunFam" id="3.30.70.330:FF:000958">
    <property type="entry name" value="RNA binding protein (Rbm8A), putative"/>
    <property type="match status" value="1"/>
</dbReference>
<evidence type="ECO:0000256" key="1">
    <source>
        <dbReference type="ARBA" id="ARBA00004123"/>
    </source>
</evidence>
<dbReference type="AlphaFoldDB" id="A0A2V5HRA3"/>
<gene>
    <name evidence="9" type="ORF">BP00DRAFT_464756</name>
</gene>
<proteinExistence type="predicted"/>
<dbReference type="InterPro" id="IPR000504">
    <property type="entry name" value="RRM_dom"/>
</dbReference>
<protein>
    <submittedName>
        <fullName evidence="9">RNA-binding domain-containing protein</fullName>
    </submittedName>
</protein>
<name>A0A2V5HRA3_9EURO</name>
<dbReference type="SMART" id="SM00360">
    <property type="entry name" value="RRM"/>
    <property type="match status" value="1"/>
</dbReference>
<evidence type="ECO:0000256" key="2">
    <source>
        <dbReference type="ARBA" id="ARBA00004496"/>
    </source>
</evidence>
<organism evidence="9 10">
    <name type="scientific">Aspergillus indologenus CBS 114.80</name>
    <dbReference type="NCBI Taxonomy" id="1450541"/>
    <lineage>
        <taxon>Eukaryota</taxon>
        <taxon>Fungi</taxon>
        <taxon>Dikarya</taxon>
        <taxon>Ascomycota</taxon>
        <taxon>Pezizomycotina</taxon>
        <taxon>Eurotiomycetes</taxon>
        <taxon>Eurotiomycetidae</taxon>
        <taxon>Eurotiales</taxon>
        <taxon>Aspergillaceae</taxon>
        <taxon>Aspergillus</taxon>
        <taxon>Aspergillus subgen. Circumdati</taxon>
    </lineage>
</organism>
<feature type="region of interest" description="Disordered" evidence="7">
    <location>
        <begin position="190"/>
        <end position="231"/>
    </location>
</feature>
<dbReference type="Pfam" id="PF00076">
    <property type="entry name" value="RRM_1"/>
    <property type="match status" value="1"/>
</dbReference>
<evidence type="ECO:0000256" key="3">
    <source>
        <dbReference type="ARBA" id="ARBA00022490"/>
    </source>
</evidence>
<dbReference type="EMBL" id="KZ825582">
    <property type="protein sequence ID" value="PYI26919.1"/>
    <property type="molecule type" value="Genomic_DNA"/>
</dbReference>
<evidence type="ECO:0000256" key="5">
    <source>
        <dbReference type="ARBA" id="ARBA00023242"/>
    </source>
</evidence>
<feature type="region of interest" description="Disordered" evidence="7">
    <location>
        <begin position="75"/>
        <end position="101"/>
    </location>
</feature>
<dbReference type="PANTHER" id="PTHR45894">
    <property type="entry name" value="RNA-BINDING PROTEIN 8A"/>
    <property type="match status" value="1"/>
</dbReference>
<comment type="subcellular location">
    <subcellularLocation>
        <location evidence="2">Cytoplasm</location>
    </subcellularLocation>
    <subcellularLocation>
        <location evidence="1">Nucleus</location>
    </subcellularLocation>
</comment>
<evidence type="ECO:0000256" key="7">
    <source>
        <dbReference type="SAM" id="MobiDB-lite"/>
    </source>
</evidence>
<feature type="compositionally biased region" description="Basic and acidic residues" evidence="7">
    <location>
        <begin position="216"/>
        <end position="231"/>
    </location>
</feature>
<dbReference type="GO" id="GO:0003729">
    <property type="term" value="F:mRNA binding"/>
    <property type="evidence" value="ECO:0007669"/>
    <property type="project" value="InterPro"/>
</dbReference>
<keyword evidence="5" id="KW-0539">Nucleus</keyword>
<dbReference type="GO" id="GO:0005634">
    <property type="term" value="C:nucleus"/>
    <property type="evidence" value="ECO:0007669"/>
    <property type="project" value="UniProtKB-SubCell"/>
</dbReference>
<dbReference type="PRINTS" id="PR01738">
    <property type="entry name" value="RNABINDINGM8"/>
</dbReference>